<reference evidence="7 8" key="1">
    <citation type="submission" date="2017-09" db="EMBL/GenBank/DDBJ databases">
        <title>Depth-based differentiation of microbial function through sediment-hosted aquifers and enrichment of novel symbionts in the deep terrestrial subsurface.</title>
        <authorList>
            <person name="Probst A.J."/>
            <person name="Ladd B."/>
            <person name="Jarett J.K."/>
            <person name="Geller-Mcgrath D.E."/>
            <person name="Sieber C.M."/>
            <person name="Emerson J.B."/>
            <person name="Anantharaman K."/>
            <person name="Thomas B.C."/>
            <person name="Malmstrom R."/>
            <person name="Stieglmeier M."/>
            <person name="Klingl A."/>
            <person name="Woyke T."/>
            <person name="Ryan C.M."/>
            <person name="Banfield J.F."/>
        </authorList>
    </citation>
    <scope>NUCLEOTIDE SEQUENCE [LARGE SCALE GENOMIC DNA]</scope>
    <source>
        <strain evidence="7">CG11_big_fil_rev_8_21_14_0_20_45_26</strain>
    </source>
</reference>
<dbReference type="UniPathway" id="UPA00704">
    <property type="reaction ID" value="UER00716"/>
</dbReference>
<dbReference type="InterPro" id="IPR013785">
    <property type="entry name" value="Aldolase_TIM"/>
</dbReference>
<evidence type="ECO:0000313" key="7">
    <source>
        <dbReference type="EMBL" id="PIQ85094.1"/>
    </source>
</evidence>
<dbReference type="NCBIfam" id="NF009498">
    <property type="entry name" value="PRK12858.1"/>
    <property type="match status" value="1"/>
</dbReference>
<keyword evidence="6" id="KW-0456">Lyase</keyword>
<dbReference type="GO" id="GO:0019512">
    <property type="term" value="P:lactose catabolic process via tagatose-6-phosphate"/>
    <property type="evidence" value="ECO:0007669"/>
    <property type="project" value="InterPro"/>
</dbReference>
<evidence type="ECO:0000256" key="1">
    <source>
        <dbReference type="ARBA" id="ARBA00000567"/>
    </source>
</evidence>
<dbReference type="Proteomes" id="UP000230859">
    <property type="component" value="Unassembled WGS sequence"/>
</dbReference>
<dbReference type="HAMAP" id="MF_00734">
    <property type="entry name" value="LacD"/>
    <property type="match status" value="1"/>
</dbReference>
<accession>A0A2H0LN46</accession>
<name>A0A2H0LN46_9BACT</name>
<comment type="pathway">
    <text evidence="2">Carbohydrate metabolism; D-tagatose 6-phosphate degradation; D-glyceraldehyde 3-phosphate and glycerone phosphate from D-tagatose 6-phosphate: step 2/2.</text>
</comment>
<evidence type="ECO:0000256" key="6">
    <source>
        <dbReference type="ARBA" id="ARBA00023239"/>
    </source>
</evidence>
<dbReference type="SUPFAM" id="SSF51569">
    <property type="entry name" value="Aldolase"/>
    <property type="match status" value="1"/>
</dbReference>
<evidence type="ECO:0000256" key="5">
    <source>
        <dbReference type="ARBA" id="ARBA00022736"/>
    </source>
</evidence>
<keyword evidence="5" id="KW-0423">Lactose metabolism</keyword>
<evidence type="ECO:0000256" key="4">
    <source>
        <dbReference type="ARBA" id="ARBA00012905"/>
    </source>
</evidence>
<dbReference type="GO" id="GO:0061595">
    <property type="term" value="F:6-deoxy-6-sulfofructose-1-phosphate aldolase activity"/>
    <property type="evidence" value="ECO:0007669"/>
    <property type="project" value="TreeGrafter"/>
</dbReference>
<protein>
    <recommendedName>
        <fullName evidence="4">tagatose-bisphosphate aldolase</fullName>
        <ecNumber evidence="4">4.1.2.40</ecNumber>
    </recommendedName>
</protein>
<dbReference type="Gene3D" id="3.20.20.70">
    <property type="entry name" value="Aldolase class I"/>
    <property type="match status" value="1"/>
</dbReference>
<comment type="similarity">
    <text evidence="3">Belongs to the aldolase LacD family.</text>
</comment>
<sequence length="352" mass="38190">MKITAGKLQGLKNLSNEKGIIAAAAMDQRGSLKKAIAKAKGADPKTTPSSVLEEFKIEVTKALTPHATAILLDPEFGLPAAKARSKNAGLLLAYEKTGYDAATSGRLPDLLDLESVKRIKEKGADAVKILLYYTPDEKPEINDHKHAWIERIGSECAAEDISFFLEFVAYDAAGGDEKGIEFAKKKPRIVTESMKEFSKPRYQVDVLKVEVPVNMAFVKGSKANKTGETAYTRDEAKKLFLKAAEVATKPFIYLSAGVDDDVFRETLELANEAGVNYSGVLCGRATWKEGIPVYGKEGRAALAGWLADRGVKNIQALNQVLAKGAHAWWDKYGGKDKIEVVKQDGSKVAVGV</sequence>
<dbReference type="InterPro" id="IPR050552">
    <property type="entry name" value="LacD_aldolase"/>
</dbReference>
<dbReference type="GO" id="GO:0009024">
    <property type="term" value="F:tagatose-6-phosphate kinase activity"/>
    <property type="evidence" value="ECO:0007669"/>
    <property type="project" value="InterPro"/>
</dbReference>
<dbReference type="EMBL" id="PCVY01000076">
    <property type="protein sequence ID" value="PIQ85094.1"/>
    <property type="molecule type" value="Genomic_DNA"/>
</dbReference>
<dbReference type="SMART" id="SM01133">
    <property type="entry name" value="DeoC"/>
    <property type="match status" value="1"/>
</dbReference>
<dbReference type="PANTHER" id="PTHR39340">
    <property type="entry name" value="SULFOFRUCTOSEPHOSPHATE ALDOLASE"/>
    <property type="match status" value="1"/>
</dbReference>
<gene>
    <name evidence="7" type="ORF">COV74_10885</name>
</gene>
<dbReference type="InterPro" id="IPR002915">
    <property type="entry name" value="DeoC/FbaB/LacD_aldolase"/>
</dbReference>
<organism evidence="7 8">
    <name type="scientific">Candidatus Abzuiibacterium crystallinum</name>
    <dbReference type="NCBI Taxonomy" id="1974748"/>
    <lineage>
        <taxon>Bacteria</taxon>
        <taxon>Pseudomonadati</taxon>
        <taxon>Candidatus Omnitrophota</taxon>
        <taxon>Candidatus Abzuiibacterium</taxon>
    </lineage>
</organism>
<dbReference type="EC" id="4.1.2.40" evidence="4"/>
<comment type="caution">
    <text evidence="7">The sequence shown here is derived from an EMBL/GenBank/DDBJ whole genome shotgun (WGS) entry which is preliminary data.</text>
</comment>
<dbReference type="PANTHER" id="PTHR39340:SF1">
    <property type="entry name" value="SULFOFRUCTOSEPHOSPHATE ALDOLASE"/>
    <property type="match status" value="1"/>
</dbReference>
<evidence type="ECO:0000313" key="8">
    <source>
        <dbReference type="Proteomes" id="UP000230859"/>
    </source>
</evidence>
<dbReference type="Pfam" id="PF01791">
    <property type="entry name" value="DeoC"/>
    <property type="match status" value="1"/>
</dbReference>
<evidence type="ECO:0000256" key="3">
    <source>
        <dbReference type="ARBA" id="ARBA00008679"/>
    </source>
</evidence>
<evidence type="ECO:0000256" key="2">
    <source>
        <dbReference type="ARBA" id="ARBA00005191"/>
    </source>
</evidence>
<dbReference type="GO" id="GO:2001059">
    <property type="term" value="P:D-tagatose 6-phosphate catabolic process"/>
    <property type="evidence" value="ECO:0007669"/>
    <property type="project" value="UniProtKB-UniPathway"/>
</dbReference>
<dbReference type="AlphaFoldDB" id="A0A2H0LN46"/>
<dbReference type="GO" id="GO:0009025">
    <property type="term" value="F:tagatose-bisphosphate aldolase activity"/>
    <property type="evidence" value="ECO:0007669"/>
    <property type="project" value="UniProtKB-EC"/>
</dbReference>
<comment type="catalytic activity">
    <reaction evidence="1">
        <text>D-tagatofuranose 1,6-bisphosphate = D-glyceraldehyde 3-phosphate + dihydroxyacetone phosphate</text>
        <dbReference type="Rhea" id="RHEA:22948"/>
        <dbReference type="ChEBI" id="CHEBI:57642"/>
        <dbReference type="ChEBI" id="CHEBI:58694"/>
        <dbReference type="ChEBI" id="CHEBI:59776"/>
        <dbReference type="EC" id="4.1.2.40"/>
    </reaction>
</comment>
<dbReference type="GO" id="GO:1902777">
    <property type="term" value="P:6-sulfoquinovose(1-) catabolic process"/>
    <property type="evidence" value="ECO:0007669"/>
    <property type="project" value="TreeGrafter"/>
</dbReference>
<proteinExistence type="inferred from homology"/>
<dbReference type="InterPro" id="IPR005927">
    <property type="entry name" value="Tag_1.6-dipho_adolase"/>
</dbReference>